<dbReference type="PANTHER" id="PTHR33495:SF2">
    <property type="entry name" value="ANTI-SIGMA FACTOR ANTAGONIST TM_1081-RELATED"/>
    <property type="match status" value="1"/>
</dbReference>
<dbReference type="OrthoDB" id="962463at2"/>
<gene>
    <name evidence="2" type="ORF">Cabys_2724</name>
    <name evidence="3" type="ORF">Calab_3764</name>
</gene>
<dbReference type="EMBL" id="CM001402">
    <property type="protein sequence ID" value="EHO43361.1"/>
    <property type="molecule type" value="Genomic_DNA"/>
</dbReference>
<dbReference type="PaxDb" id="880073-Calab_3764"/>
<dbReference type="Proteomes" id="UP000183868">
    <property type="component" value="Chromosome"/>
</dbReference>
<evidence type="ECO:0000313" key="4">
    <source>
        <dbReference type="Proteomes" id="UP000004671"/>
    </source>
</evidence>
<dbReference type="InterPro" id="IPR002645">
    <property type="entry name" value="STAS_dom"/>
</dbReference>
<evidence type="ECO:0000313" key="2">
    <source>
        <dbReference type="EMBL" id="APF19472.1"/>
    </source>
</evidence>
<evidence type="ECO:0000313" key="5">
    <source>
        <dbReference type="Proteomes" id="UP000183868"/>
    </source>
</evidence>
<dbReference type="Gene3D" id="3.30.750.24">
    <property type="entry name" value="STAS domain"/>
    <property type="match status" value="1"/>
</dbReference>
<evidence type="ECO:0000313" key="3">
    <source>
        <dbReference type="EMBL" id="EHO43361.1"/>
    </source>
</evidence>
<dbReference type="KEGG" id="caby:Cabys_2724"/>
<evidence type="ECO:0000259" key="1">
    <source>
        <dbReference type="PROSITE" id="PS50801"/>
    </source>
</evidence>
<keyword evidence="4" id="KW-1185">Reference proteome</keyword>
<dbReference type="SUPFAM" id="SSF52091">
    <property type="entry name" value="SpoIIaa-like"/>
    <property type="match status" value="1"/>
</dbReference>
<name>H1XPJ0_CALAY</name>
<dbReference type="eggNOG" id="COG1366">
    <property type="taxonomic scope" value="Bacteria"/>
</dbReference>
<accession>H1XPJ0</accession>
<dbReference type="Pfam" id="PF01740">
    <property type="entry name" value="STAS"/>
    <property type="match status" value="1"/>
</dbReference>
<dbReference type="AlphaFoldDB" id="H1XPJ0"/>
<dbReference type="InterPro" id="IPR036513">
    <property type="entry name" value="STAS_dom_sf"/>
</dbReference>
<protein>
    <submittedName>
        <fullName evidence="2">Anti-anti-sigma regulatory factor, SpoIIAA</fullName>
    </submittedName>
    <submittedName>
        <fullName evidence="3">Sulfate transporter/antisigma-factor antagonist STAS</fullName>
    </submittedName>
</protein>
<dbReference type="InParanoid" id="H1XPJ0"/>
<dbReference type="CDD" id="cd07043">
    <property type="entry name" value="STAS_anti-anti-sigma_factors"/>
    <property type="match status" value="1"/>
</dbReference>
<organism evidence="3 4">
    <name type="scientific">Caldithrix abyssi DSM 13497</name>
    <dbReference type="NCBI Taxonomy" id="880073"/>
    <lineage>
        <taxon>Bacteria</taxon>
        <taxon>Pseudomonadati</taxon>
        <taxon>Calditrichota</taxon>
        <taxon>Calditrichia</taxon>
        <taxon>Calditrichales</taxon>
        <taxon>Calditrichaceae</taxon>
        <taxon>Caldithrix</taxon>
    </lineage>
</organism>
<feature type="domain" description="STAS" evidence="1">
    <location>
        <begin position="26"/>
        <end position="111"/>
    </location>
</feature>
<dbReference type="HOGENOM" id="CLU_115403_6_4_0"/>
<dbReference type="GO" id="GO:0043856">
    <property type="term" value="F:anti-sigma factor antagonist activity"/>
    <property type="evidence" value="ECO:0007669"/>
    <property type="project" value="TreeGrafter"/>
</dbReference>
<reference evidence="2 5" key="2">
    <citation type="submission" date="2016-11" db="EMBL/GenBank/DDBJ databases">
        <title>Genomic analysis of Caldithrix abyssi and proposal of a novel bacterial phylum Caldithrichaeota.</title>
        <authorList>
            <person name="Kublanov I."/>
            <person name="Sigalova O."/>
            <person name="Gavrilov S."/>
            <person name="Lebedinsky A."/>
            <person name="Ivanova N."/>
            <person name="Daum C."/>
            <person name="Reddy T."/>
            <person name="Klenk H.P."/>
            <person name="Goker M."/>
            <person name="Reva O."/>
            <person name="Miroshnichenko M."/>
            <person name="Kyprides N."/>
            <person name="Woyke T."/>
            <person name="Gelfand M."/>
        </authorList>
    </citation>
    <scope>NUCLEOTIDE SEQUENCE [LARGE SCALE GENOMIC DNA]</scope>
    <source>
        <strain evidence="2 5">LF13</strain>
    </source>
</reference>
<sequence length="114" mass="12984">MKIKENIQLKVAVLKLQGKLMGPPETEELEKHVDHLIKEGLKLFVFDMKNVRWLNSMGMGAIIKCLKKIQAIEGHLMLAELSPKINSIMSISQMNRVFKTKNTVKEAVNELNNI</sequence>
<proteinExistence type="predicted"/>
<dbReference type="RefSeq" id="WP_006930973.1">
    <property type="nucleotide sequence ID" value="NZ_CM001402.1"/>
</dbReference>
<dbReference type="EMBL" id="CP018099">
    <property type="protein sequence ID" value="APF19472.1"/>
    <property type="molecule type" value="Genomic_DNA"/>
</dbReference>
<dbReference type="PROSITE" id="PS50801">
    <property type="entry name" value="STAS"/>
    <property type="match status" value="1"/>
</dbReference>
<reference evidence="3 4" key="1">
    <citation type="submission" date="2011-09" db="EMBL/GenBank/DDBJ databases">
        <title>The permanent draft genome of Caldithrix abyssi DSM 13497.</title>
        <authorList>
            <consortium name="US DOE Joint Genome Institute (JGI-PGF)"/>
            <person name="Lucas S."/>
            <person name="Han J."/>
            <person name="Lapidus A."/>
            <person name="Bruce D."/>
            <person name="Goodwin L."/>
            <person name="Pitluck S."/>
            <person name="Peters L."/>
            <person name="Kyrpides N."/>
            <person name="Mavromatis K."/>
            <person name="Ivanova N."/>
            <person name="Mikhailova N."/>
            <person name="Chertkov O."/>
            <person name="Detter J.C."/>
            <person name="Tapia R."/>
            <person name="Han C."/>
            <person name="Land M."/>
            <person name="Hauser L."/>
            <person name="Markowitz V."/>
            <person name="Cheng J.-F."/>
            <person name="Hugenholtz P."/>
            <person name="Woyke T."/>
            <person name="Wu D."/>
            <person name="Spring S."/>
            <person name="Brambilla E."/>
            <person name="Klenk H.-P."/>
            <person name="Eisen J.A."/>
        </authorList>
    </citation>
    <scope>NUCLEOTIDE SEQUENCE [LARGE SCALE GENOMIC DNA]</scope>
    <source>
        <strain evidence="3 4">DSM 13497</strain>
    </source>
</reference>
<dbReference type="PANTHER" id="PTHR33495">
    <property type="entry name" value="ANTI-SIGMA FACTOR ANTAGONIST TM_1081-RELATED-RELATED"/>
    <property type="match status" value="1"/>
</dbReference>
<dbReference type="Proteomes" id="UP000004671">
    <property type="component" value="Chromosome"/>
</dbReference>
<dbReference type="STRING" id="880073.Cabys_2724"/>